<feature type="compositionally biased region" description="Basic and acidic residues" evidence="1">
    <location>
        <begin position="457"/>
        <end position="467"/>
    </location>
</feature>
<evidence type="ECO:0000313" key="4">
    <source>
        <dbReference type="Proteomes" id="UP001186944"/>
    </source>
</evidence>
<feature type="compositionally biased region" description="Basic and acidic residues" evidence="1">
    <location>
        <begin position="85"/>
        <end position="106"/>
    </location>
</feature>
<accession>A0AA89BNA2</accession>
<dbReference type="AlphaFoldDB" id="A0AA89BNA2"/>
<feature type="compositionally biased region" description="Basic and acidic residues" evidence="1">
    <location>
        <begin position="1"/>
        <end position="10"/>
    </location>
</feature>
<dbReference type="Gene3D" id="1.10.357.40">
    <property type="entry name" value="YbiA-like"/>
    <property type="match status" value="1"/>
</dbReference>
<gene>
    <name evidence="3" type="ORF">FSP39_001965</name>
</gene>
<dbReference type="InterPro" id="IPR037238">
    <property type="entry name" value="YbiA-like_sf"/>
</dbReference>
<feature type="region of interest" description="Disordered" evidence="1">
    <location>
        <begin position="1"/>
        <end position="169"/>
    </location>
</feature>
<evidence type="ECO:0000313" key="3">
    <source>
        <dbReference type="EMBL" id="KAK3089230.1"/>
    </source>
</evidence>
<evidence type="ECO:0000256" key="1">
    <source>
        <dbReference type="SAM" id="MobiDB-lite"/>
    </source>
</evidence>
<feature type="compositionally biased region" description="Polar residues" evidence="1">
    <location>
        <begin position="135"/>
        <end position="150"/>
    </location>
</feature>
<evidence type="ECO:0000259" key="2">
    <source>
        <dbReference type="Pfam" id="PF08719"/>
    </source>
</evidence>
<reference evidence="3" key="1">
    <citation type="submission" date="2019-08" db="EMBL/GenBank/DDBJ databases">
        <title>The improved chromosome-level genome for the pearl oyster Pinctada fucata martensii using PacBio sequencing and Hi-C.</title>
        <authorList>
            <person name="Zheng Z."/>
        </authorList>
    </citation>
    <scope>NUCLEOTIDE SEQUENCE</scope>
    <source>
        <strain evidence="3">ZZ-2019</strain>
        <tissue evidence="3">Adductor muscle</tissue>
    </source>
</reference>
<dbReference type="Proteomes" id="UP001186944">
    <property type="component" value="Unassembled WGS sequence"/>
</dbReference>
<feature type="domain" description="NADAR" evidence="2">
    <location>
        <begin position="212"/>
        <end position="298"/>
    </location>
</feature>
<dbReference type="CDD" id="cd15457">
    <property type="entry name" value="NADAR"/>
    <property type="match status" value="1"/>
</dbReference>
<comment type="caution">
    <text evidence="3">The sequence shown here is derived from an EMBL/GenBank/DDBJ whole genome shotgun (WGS) entry which is preliminary data.</text>
</comment>
<dbReference type="Pfam" id="PF08719">
    <property type="entry name" value="NADAR"/>
    <property type="match status" value="1"/>
</dbReference>
<sequence length="497" mass="55919">MDVNEEKMEENLQASASSQSHQDFDKNIKDSSIPMADTEESPCLKDTNSSLPQKDHADSEVSSSKTEEGDKWELKGESGINMTDVVKESVHEEEKIDDTHQNKNEIDCNDDENDNDKSDSEFKNSFSRSSDDKQTNSGVKQDNPDGNRNSKGAEAQDVSGKAKKNKKSRKHRFNLGNCFGGNVSNSDCESEEEVPKELIEKFKDDKESDFEYFWQSYSPFSQWYKATMTIDGTEYNCAEQYMMQQKALLMEDIENAGLIMALDEPREQKSVGREVKNWDQDLWNDNCWAIVRKGNLEKILVEASPYDKVWGIGLKADDWKAHNRAYWKGENRLGYILTEVRDQLMQERGMLDGNIQTVMLSDNHEHILKDENSAAAKTVPVGDQEQSGNTNITQGNITHDNITHEISGKPVSAGYKDNDQDMSENMHNIDVDDGKPDIDNHVINDGDIEAGGASGQGEEKVEDEAKVKTKSTNNLEIEPQTIGTDVGDINECLETKL</sequence>
<dbReference type="SUPFAM" id="SSF143990">
    <property type="entry name" value="YbiA-like"/>
    <property type="match status" value="1"/>
</dbReference>
<proteinExistence type="predicted"/>
<dbReference type="EMBL" id="VSWD01000010">
    <property type="protein sequence ID" value="KAK3089230.1"/>
    <property type="molecule type" value="Genomic_DNA"/>
</dbReference>
<feature type="compositionally biased region" description="Polar residues" evidence="1">
    <location>
        <begin position="12"/>
        <end position="21"/>
    </location>
</feature>
<name>A0AA89BNA2_PINIB</name>
<keyword evidence="4" id="KW-1185">Reference proteome</keyword>
<organism evidence="3 4">
    <name type="scientific">Pinctada imbricata</name>
    <name type="common">Atlantic pearl-oyster</name>
    <name type="synonym">Pinctada martensii</name>
    <dbReference type="NCBI Taxonomy" id="66713"/>
    <lineage>
        <taxon>Eukaryota</taxon>
        <taxon>Metazoa</taxon>
        <taxon>Spiralia</taxon>
        <taxon>Lophotrochozoa</taxon>
        <taxon>Mollusca</taxon>
        <taxon>Bivalvia</taxon>
        <taxon>Autobranchia</taxon>
        <taxon>Pteriomorphia</taxon>
        <taxon>Pterioida</taxon>
        <taxon>Pterioidea</taxon>
        <taxon>Pteriidae</taxon>
        <taxon>Pinctada</taxon>
    </lineage>
</organism>
<feature type="region of interest" description="Disordered" evidence="1">
    <location>
        <begin position="447"/>
        <end position="469"/>
    </location>
</feature>
<protein>
    <recommendedName>
        <fullName evidence="2">NADAR domain-containing protein</fullName>
    </recommendedName>
</protein>
<feature type="compositionally biased region" description="Basic and acidic residues" evidence="1">
    <location>
        <begin position="53"/>
        <end position="76"/>
    </location>
</feature>
<dbReference type="InterPro" id="IPR012816">
    <property type="entry name" value="NADAR"/>
</dbReference>